<organism evidence="1 2">
    <name type="scientific">Rhizopus microsporus ATCC 52813</name>
    <dbReference type="NCBI Taxonomy" id="1340429"/>
    <lineage>
        <taxon>Eukaryota</taxon>
        <taxon>Fungi</taxon>
        <taxon>Fungi incertae sedis</taxon>
        <taxon>Mucoromycota</taxon>
        <taxon>Mucoromycotina</taxon>
        <taxon>Mucoromycetes</taxon>
        <taxon>Mucorales</taxon>
        <taxon>Mucorineae</taxon>
        <taxon>Rhizopodaceae</taxon>
        <taxon>Rhizopus</taxon>
    </lineage>
</organism>
<keyword evidence="2" id="KW-1185">Reference proteome</keyword>
<accession>A0A2G4SQ21</accession>
<evidence type="ECO:0000313" key="1">
    <source>
        <dbReference type="EMBL" id="PHZ10878.1"/>
    </source>
</evidence>
<gene>
    <name evidence="1" type="ORF">RHIMIDRAFT_26630</name>
</gene>
<name>A0A2G4SQ21_RHIZD</name>
<dbReference type="AlphaFoldDB" id="A0A2G4SQ21"/>
<sequence>MDSYDLDRKRKAEEDLYEDVAYKKIQLENINSEKEEEKETDNGIQQKKSPLLLLLQSEILLPLQILSFLLTV</sequence>
<proteinExistence type="predicted"/>
<evidence type="ECO:0000313" key="2">
    <source>
        <dbReference type="Proteomes" id="UP000242254"/>
    </source>
</evidence>
<dbReference type="RefSeq" id="XP_023464586.1">
    <property type="nucleotide sequence ID" value="XM_023611900.1"/>
</dbReference>
<dbReference type="STRING" id="1340429.A0A2G4SQ21"/>
<protein>
    <submittedName>
        <fullName evidence="1">Uncharacterized protein</fullName>
    </submittedName>
</protein>
<dbReference type="Proteomes" id="UP000242254">
    <property type="component" value="Unassembled WGS sequence"/>
</dbReference>
<dbReference type="GeneID" id="35442889"/>
<reference evidence="1 2" key="1">
    <citation type="journal article" date="2016" name="Proc. Natl. Acad. Sci. U.S.A.">
        <title>Lipid metabolic changes in an early divergent fungus govern the establishment of a mutualistic symbiosis with endobacteria.</title>
        <authorList>
            <person name="Lastovetsky O.A."/>
            <person name="Gaspar M.L."/>
            <person name="Mondo S.J."/>
            <person name="LaButti K.M."/>
            <person name="Sandor L."/>
            <person name="Grigoriev I.V."/>
            <person name="Henry S.A."/>
            <person name="Pawlowska T.E."/>
        </authorList>
    </citation>
    <scope>NUCLEOTIDE SEQUENCE [LARGE SCALE GENOMIC DNA]</scope>
    <source>
        <strain evidence="1 2">ATCC 52813</strain>
    </source>
</reference>
<dbReference type="EMBL" id="KZ303853">
    <property type="protein sequence ID" value="PHZ10878.1"/>
    <property type="molecule type" value="Genomic_DNA"/>
</dbReference>